<dbReference type="AlphaFoldDB" id="A0AAD5VJV0"/>
<sequence>MFNKLTVSLITTTLAFSRVALAMPALDKVEARNEEAGVSVSICVAPNFVTCITVPTVAGTCVNLVGGLSGWNNEVSSARIQQGFVCTFFDNFSCLSSGQSVNGDSVTLQGGDYPSFASLPGDNFQTGSTNFADRASSFTCTPLI</sequence>
<accession>A0AAD5VJV0</accession>
<dbReference type="Gene3D" id="2.60.20.10">
    <property type="entry name" value="Crystallins"/>
    <property type="match status" value="1"/>
</dbReference>
<proteinExistence type="predicted"/>
<feature type="chain" id="PRO_5041898665" evidence="1">
    <location>
        <begin position="23"/>
        <end position="144"/>
    </location>
</feature>
<dbReference type="EMBL" id="JANIEX010001197">
    <property type="protein sequence ID" value="KAJ3560306.1"/>
    <property type="molecule type" value="Genomic_DNA"/>
</dbReference>
<comment type="caution">
    <text evidence="2">The sequence shown here is derived from an EMBL/GenBank/DDBJ whole genome shotgun (WGS) entry which is preliminary data.</text>
</comment>
<evidence type="ECO:0000313" key="3">
    <source>
        <dbReference type="Proteomes" id="UP001213000"/>
    </source>
</evidence>
<gene>
    <name evidence="2" type="ORF">NP233_g10924</name>
</gene>
<evidence type="ECO:0000256" key="1">
    <source>
        <dbReference type="SAM" id="SignalP"/>
    </source>
</evidence>
<name>A0AAD5VJV0_9AGAR</name>
<feature type="signal peptide" evidence="1">
    <location>
        <begin position="1"/>
        <end position="22"/>
    </location>
</feature>
<protein>
    <submittedName>
        <fullName evidence="2">Uncharacterized protein</fullName>
    </submittedName>
</protein>
<keyword evidence="1" id="KW-0732">Signal</keyword>
<evidence type="ECO:0000313" key="2">
    <source>
        <dbReference type="EMBL" id="KAJ3560306.1"/>
    </source>
</evidence>
<organism evidence="2 3">
    <name type="scientific">Leucocoprinus birnbaumii</name>
    <dbReference type="NCBI Taxonomy" id="56174"/>
    <lineage>
        <taxon>Eukaryota</taxon>
        <taxon>Fungi</taxon>
        <taxon>Dikarya</taxon>
        <taxon>Basidiomycota</taxon>
        <taxon>Agaricomycotina</taxon>
        <taxon>Agaricomycetes</taxon>
        <taxon>Agaricomycetidae</taxon>
        <taxon>Agaricales</taxon>
        <taxon>Agaricineae</taxon>
        <taxon>Agaricaceae</taxon>
        <taxon>Leucocoprinus</taxon>
    </lineage>
</organism>
<keyword evidence="3" id="KW-1185">Reference proteome</keyword>
<dbReference type="Proteomes" id="UP001213000">
    <property type="component" value="Unassembled WGS sequence"/>
</dbReference>
<reference evidence="2" key="1">
    <citation type="submission" date="2022-07" db="EMBL/GenBank/DDBJ databases">
        <title>Genome Sequence of Leucocoprinus birnbaumii.</title>
        <authorList>
            <person name="Buettner E."/>
        </authorList>
    </citation>
    <scope>NUCLEOTIDE SEQUENCE</scope>
    <source>
        <strain evidence="2">VT141</strain>
    </source>
</reference>